<evidence type="ECO:0000313" key="3">
    <source>
        <dbReference type="Proteomes" id="UP000070501"/>
    </source>
</evidence>
<organism evidence="2 3">
    <name type="scientific">Microdochium bolleyi</name>
    <dbReference type="NCBI Taxonomy" id="196109"/>
    <lineage>
        <taxon>Eukaryota</taxon>
        <taxon>Fungi</taxon>
        <taxon>Dikarya</taxon>
        <taxon>Ascomycota</taxon>
        <taxon>Pezizomycotina</taxon>
        <taxon>Sordariomycetes</taxon>
        <taxon>Xylariomycetidae</taxon>
        <taxon>Xylariales</taxon>
        <taxon>Microdochiaceae</taxon>
        <taxon>Microdochium</taxon>
    </lineage>
</organism>
<sequence>MVHFPNNRNSAQGDRPSNPRSNNFTNINHGSKLLVDTLHDTATISAMDDLLWSSDDVLAHTLQLASQATLFPGREDTVACFQAIELILYYAREHSRWPTHADLHSLQHTNPLLLRLACATTVTWLCSARRHGLVDTQLALLSPHAQRMMDLVVPWADPFATTAESAMGTGTSGDIRQLSEPDAEVQSVEDGRNGDGGVIPSTSMFGNQNERGGSEASVTVREHASFVDLTGDDPSDDDPLMRILSTDQDVLGSRPSQLLSFGLDPLIGGGPAGSSLSPQPFNAINNEQPRDIFNLSDWLGSGSVALTEVGSGQQPGNQFSTINQATLPSTLNTTTSTTTTTTTTSRHSSGAFAGLTQYHNNLERQQSAAMSSVVSQVYPTDANCAATTATADALGVVEAAKSNLPLATANMMDNSTWLFANPLPGEGGAVDVNAAQQQALAQFHPQAAFRMLPTLGGLNKLPRRS</sequence>
<feature type="compositionally biased region" description="Polar residues" evidence="1">
    <location>
        <begin position="1"/>
        <end position="12"/>
    </location>
</feature>
<dbReference type="EMBL" id="KQ964258">
    <property type="protein sequence ID" value="KXJ88609.1"/>
    <property type="molecule type" value="Genomic_DNA"/>
</dbReference>
<dbReference type="InParanoid" id="A0A136IUZ0"/>
<keyword evidence="3" id="KW-1185">Reference proteome</keyword>
<gene>
    <name evidence="2" type="ORF">Micbo1qcDRAFT_178209</name>
</gene>
<feature type="compositionally biased region" description="Polar residues" evidence="1">
    <location>
        <begin position="164"/>
        <end position="174"/>
    </location>
</feature>
<feature type="region of interest" description="Disordered" evidence="1">
    <location>
        <begin position="1"/>
        <end position="26"/>
    </location>
</feature>
<reference evidence="3" key="1">
    <citation type="submission" date="2016-02" db="EMBL/GenBank/DDBJ databases">
        <title>Draft genome sequence of Microdochium bolleyi, a fungal endophyte of beachgrass.</title>
        <authorList>
            <consortium name="DOE Joint Genome Institute"/>
            <person name="David A.S."/>
            <person name="May G."/>
            <person name="Haridas S."/>
            <person name="Lim J."/>
            <person name="Wang M."/>
            <person name="Labutti K."/>
            <person name="Lipzen A."/>
            <person name="Barry K."/>
            <person name="Grigoriev I.V."/>
        </authorList>
    </citation>
    <scope>NUCLEOTIDE SEQUENCE [LARGE SCALE GENOMIC DNA]</scope>
    <source>
        <strain evidence="3">J235TASD1</strain>
    </source>
</reference>
<feature type="region of interest" description="Disordered" evidence="1">
    <location>
        <begin position="164"/>
        <end position="212"/>
    </location>
</feature>
<evidence type="ECO:0000313" key="2">
    <source>
        <dbReference type="EMBL" id="KXJ88609.1"/>
    </source>
</evidence>
<evidence type="ECO:0000256" key="1">
    <source>
        <dbReference type="SAM" id="MobiDB-lite"/>
    </source>
</evidence>
<dbReference type="OrthoDB" id="10533346at2759"/>
<dbReference type="AlphaFoldDB" id="A0A136IUZ0"/>
<dbReference type="Proteomes" id="UP000070501">
    <property type="component" value="Unassembled WGS sequence"/>
</dbReference>
<feature type="compositionally biased region" description="Polar residues" evidence="1">
    <location>
        <begin position="200"/>
        <end position="211"/>
    </location>
</feature>
<name>A0A136IUZ0_9PEZI</name>
<accession>A0A136IUZ0</accession>
<proteinExistence type="predicted"/>
<protein>
    <submittedName>
        <fullName evidence="2">Uncharacterized protein</fullName>
    </submittedName>
</protein>